<evidence type="ECO:0000313" key="2">
    <source>
        <dbReference type="Proteomes" id="UP000596276"/>
    </source>
</evidence>
<dbReference type="Proteomes" id="UP000596276">
    <property type="component" value="Chromosome 5"/>
</dbReference>
<gene>
    <name evidence="1" type="ORF">F9C07_6381</name>
</gene>
<accession>A0A7U2MI00</accession>
<dbReference type="EMBL" id="CP044621">
    <property type="protein sequence ID" value="QRD84018.1"/>
    <property type="molecule type" value="Genomic_DNA"/>
</dbReference>
<evidence type="ECO:0000313" key="1">
    <source>
        <dbReference type="EMBL" id="QRD84018.1"/>
    </source>
</evidence>
<dbReference type="AlphaFoldDB" id="A0A7U2MI00"/>
<organism evidence="1 2">
    <name type="scientific">Aspergillus flavus (strain ATCC 200026 / FGSC A1120 / IAM 13836 / NRRL 3357 / JCM 12722 / SRRC 167)</name>
    <dbReference type="NCBI Taxonomy" id="332952"/>
    <lineage>
        <taxon>Eukaryota</taxon>
        <taxon>Fungi</taxon>
        <taxon>Dikarya</taxon>
        <taxon>Ascomycota</taxon>
        <taxon>Pezizomycotina</taxon>
        <taxon>Eurotiomycetes</taxon>
        <taxon>Eurotiomycetidae</taxon>
        <taxon>Eurotiales</taxon>
        <taxon>Aspergillaceae</taxon>
        <taxon>Aspergillus</taxon>
        <taxon>Aspergillus subgen. Circumdati</taxon>
    </lineage>
</organism>
<reference evidence="2" key="1">
    <citation type="journal article" date="2021" name="G3 (Bethesda)">
        <title>Chromosome assembled and annotated genome sequence of Aspergillus flavus NRRL 3357.</title>
        <authorList>
            <person name="Skerker J.M."/>
            <person name="Pianalto K.M."/>
            <person name="Mondo S.J."/>
            <person name="Yang K."/>
            <person name="Arkin A.P."/>
            <person name="Keller N.P."/>
            <person name="Grigoriev I.V."/>
            <person name="Louise Glass N.L."/>
        </authorList>
    </citation>
    <scope>NUCLEOTIDE SEQUENCE [LARGE SCALE GENOMIC DNA]</scope>
    <source>
        <strain evidence="2">ATCC 200026 / FGSC A1120 / IAM 13836 / NRRL 3357 / JCM 12722 / SRRC 167</strain>
    </source>
</reference>
<sequence length="142" mass="15323">MIPTAVVGVLEQRQGVCNGAEMRTPYSERVVLGHSSINLRVVSIADRAEMTGDEWLLSGCCAKKGWNEEVRSHLSVDQIYSASQGFRVLAPMIRSSHAPSSGPSASYARGKISLLTAKRLGMMTPSLGIITRVGLGARYEET</sequence>
<dbReference type="VEuPathDB" id="FungiDB:F9C07_6381"/>
<protein>
    <submittedName>
        <fullName evidence="1">Uncharacterized protein</fullName>
    </submittedName>
</protein>
<name>A0A7U2MI00_ASPFN</name>
<keyword evidence="2" id="KW-1185">Reference proteome</keyword>
<proteinExistence type="predicted"/>